<dbReference type="AlphaFoldDB" id="A0AAW2D6V1"/>
<dbReference type="SUPFAM" id="SSF56672">
    <property type="entry name" value="DNA/RNA polymerases"/>
    <property type="match status" value="1"/>
</dbReference>
<evidence type="ECO:0000259" key="1">
    <source>
        <dbReference type="PROSITE" id="PS50878"/>
    </source>
</evidence>
<dbReference type="Pfam" id="PF00078">
    <property type="entry name" value="RVT_1"/>
    <property type="match status" value="1"/>
</dbReference>
<dbReference type="InterPro" id="IPR000477">
    <property type="entry name" value="RT_dom"/>
</dbReference>
<keyword evidence="3" id="KW-1185">Reference proteome</keyword>
<dbReference type="PANTHER" id="PTHR46890:SF48">
    <property type="entry name" value="RNA-DIRECTED DNA POLYMERASE"/>
    <property type="match status" value="1"/>
</dbReference>
<dbReference type="PANTHER" id="PTHR46890">
    <property type="entry name" value="NON-LTR RETROLELEMENT REVERSE TRANSCRIPTASE-LIKE PROTEIN-RELATED"/>
    <property type="match status" value="1"/>
</dbReference>
<accession>A0AAW2D6V1</accession>
<reference evidence="2 3" key="1">
    <citation type="submission" date="2024-01" db="EMBL/GenBank/DDBJ databases">
        <title>A telomere-to-telomere, gap-free genome of sweet tea (Lithocarpus litseifolius).</title>
        <authorList>
            <person name="Zhou J."/>
        </authorList>
    </citation>
    <scope>NUCLEOTIDE SEQUENCE [LARGE SCALE GENOMIC DNA]</scope>
    <source>
        <strain evidence="2">Zhou-2022a</strain>
        <tissue evidence="2">Leaf</tissue>
    </source>
</reference>
<evidence type="ECO:0000313" key="3">
    <source>
        <dbReference type="Proteomes" id="UP001459277"/>
    </source>
</evidence>
<gene>
    <name evidence="2" type="ORF">SO802_012954</name>
</gene>
<sequence length="820" mass="93136">MANCPSHSLVVLEKELHRELECILNQEEELWVQKSRITRLVEGDRNTTFLHMTTIVRRRRNRISSIQNEMGKWILSEYGAMDYIKGGFVKLFTSSFTQSSLTTPQPSRWQAALSEEENLSLYSPVSDEEIKHELWSIKAFKALGPDGLHAGFFQRFWMIVGESVQNEVKKIFKDTKVPKYLNRTNIVLIPKIAGPETLGNYLPISLCNIVYKIVSKMIVARLRPLLDKLVSPLQSTFVPGRRSVDNAMVVQELIHSIGNNKGKVGYMTIKMDLEKAYDKLEWSFIRDVLVNANLPHNLVTLIMSCVSSMSTSILFNGGNVDPIFPSHGIRQGDPLSPYLFILCMEVLGHLIEEKCEARSWNPIKSSKSRATFSHLFFADDLVLFARADYNNCSAIRDVFDVFCVQSGQTINESKSRVFFSPNVNIDTRESLCDILGFSSTPNLGRYLGFPIKHRGANKLGARNKDKLPCSRTWKAMKMGMEVFKKGIRWIPGKNSELSLWDDNWASNGPLQSLIQGPIEAEEEHLKVRDMLRNDGWDWSDISLQIPEEVLMEIRSIPYSMTAPNEDDRLVWNGENKGDFDLKSAYNLAIGSMDGGDKFTGRWIWKSETLPRIKTFLWQCMHYSIGVVECLVRRCLSESDVCPMCNRKPETILRDCSFSRDTWFKLGINPSSNFYESNLQNWLETNCKDGSHKDRSAQSNIHHDKHLDSKTVVRVRREKPQVGWVRLNTDGSAIGNPGRAGGGGILLDDQGRWIEIDFSDSPSADRLCSDSCADFLAKMGSVQIREFILFNDPPVDLEELISLDAVGMYHNRLLSELSLSP</sequence>
<dbReference type="InterPro" id="IPR026960">
    <property type="entry name" value="RVT-Znf"/>
</dbReference>
<dbReference type="CDD" id="cd01650">
    <property type="entry name" value="RT_nLTR_like"/>
    <property type="match status" value="1"/>
</dbReference>
<proteinExistence type="predicted"/>
<organism evidence="2 3">
    <name type="scientific">Lithocarpus litseifolius</name>
    <dbReference type="NCBI Taxonomy" id="425828"/>
    <lineage>
        <taxon>Eukaryota</taxon>
        <taxon>Viridiplantae</taxon>
        <taxon>Streptophyta</taxon>
        <taxon>Embryophyta</taxon>
        <taxon>Tracheophyta</taxon>
        <taxon>Spermatophyta</taxon>
        <taxon>Magnoliopsida</taxon>
        <taxon>eudicotyledons</taxon>
        <taxon>Gunneridae</taxon>
        <taxon>Pentapetalae</taxon>
        <taxon>rosids</taxon>
        <taxon>fabids</taxon>
        <taxon>Fagales</taxon>
        <taxon>Fagaceae</taxon>
        <taxon>Lithocarpus</taxon>
    </lineage>
</organism>
<protein>
    <recommendedName>
        <fullName evidence="1">Reverse transcriptase domain-containing protein</fullName>
    </recommendedName>
</protein>
<feature type="domain" description="Reverse transcriptase" evidence="1">
    <location>
        <begin position="170"/>
        <end position="439"/>
    </location>
</feature>
<dbReference type="InterPro" id="IPR052343">
    <property type="entry name" value="Retrotransposon-Effector_Assoc"/>
</dbReference>
<comment type="caution">
    <text evidence="2">The sequence shown here is derived from an EMBL/GenBank/DDBJ whole genome shotgun (WGS) entry which is preliminary data.</text>
</comment>
<name>A0AAW2D6V1_9ROSI</name>
<dbReference type="InterPro" id="IPR043502">
    <property type="entry name" value="DNA/RNA_pol_sf"/>
</dbReference>
<evidence type="ECO:0000313" key="2">
    <source>
        <dbReference type="EMBL" id="KAL0005393.1"/>
    </source>
</evidence>
<dbReference type="Proteomes" id="UP001459277">
    <property type="component" value="Unassembled WGS sequence"/>
</dbReference>
<dbReference type="Pfam" id="PF13966">
    <property type="entry name" value="zf-RVT"/>
    <property type="match status" value="1"/>
</dbReference>
<dbReference type="PROSITE" id="PS50878">
    <property type="entry name" value="RT_POL"/>
    <property type="match status" value="1"/>
</dbReference>
<dbReference type="EMBL" id="JAZDWU010000004">
    <property type="protein sequence ID" value="KAL0005393.1"/>
    <property type="molecule type" value="Genomic_DNA"/>
</dbReference>